<dbReference type="KEGG" id="cza:CYCME_0312"/>
<dbReference type="PATRIC" id="fig|1198232.3.peg.316"/>
<evidence type="ECO:0000313" key="2">
    <source>
        <dbReference type="EMBL" id="AGS38654.1"/>
    </source>
</evidence>
<dbReference type="Pfam" id="PF03848">
    <property type="entry name" value="TehB"/>
    <property type="match status" value="1"/>
</dbReference>
<reference evidence="3" key="2">
    <citation type="journal article" date="2016" name="Environ. Microbiol. Rep.">
        <title>Analysis of defence systems and a conjugative IncP-1 plasmid in the marine polyaromatic hydrocarbons-degrading bacterium Cycloclasticus sp. 78-ME.</title>
        <authorList>
            <person name="Yakimov M.M."/>
            <person name="Crisafi F."/>
            <person name="Messina E."/>
            <person name="Smedile F."/>
            <person name="Lopatina A."/>
            <person name="Denaro R."/>
            <person name="Pieper D.H."/>
            <person name="Golyshin P.N."/>
            <person name="Giuliano L."/>
        </authorList>
    </citation>
    <scope>NUCLEOTIDE SEQUENCE [LARGE SCALE GENOMIC DNA]</scope>
    <source>
        <strain evidence="3">78-ME</strain>
    </source>
</reference>
<dbReference type="Gene3D" id="3.40.50.150">
    <property type="entry name" value="Vaccinia Virus protein VP39"/>
    <property type="match status" value="1"/>
</dbReference>
<reference evidence="2 3" key="1">
    <citation type="submission" date="2013-05" db="EMBL/GenBank/DDBJ databases">
        <title>Between feast and famine: a lifestyle of most important marine PAH-degrading bacterium Cycloclasticus sp. 7ME.</title>
        <authorList>
            <person name="Yakimov M.M."/>
            <person name="Messina E."/>
            <person name="Genovese M."/>
            <person name="Denaro R."/>
            <person name="Crisafi F."/>
            <person name="Russo D."/>
            <person name="Cappello S."/>
            <person name="Santisi S."/>
            <person name="Smedile F."/>
            <person name="Golyshina O.V."/>
            <person name="Tran H."/>
            <person name="Pieper D.H."/>
            <person name="Golyshin P.N."/>
            <person name="Giuliano L."/>
        </authorList>
    </citation>
    <scope>NUCLEOTIDE SEQUENCE [LARGE SCALE GENOMIC DNA]</scope>
    <source>
        <strain evidence="2 3">78-ME</strain>
    </source>
</reference>
<keyword evidence="2" id="KW-0489">Methyltransferase</keyword>
<feature type="domain" description="Tellurite resistance methyltransferase TehB-like" evidence="1">
    <location>
        <begin position="39"/>
        <end position="126"/>
    </location>
</feature>
<dbReference type="Proteomes" id="UP000015380">
    <property type="component" value="Chromosome"/>
</dbReference>
<dbReference type="HOGENOM" id="CLU_056435_5_3_6"/>
<dbReference type="CDD" id="cd02440">
    <property type="entry name" value="AdoMet_MTases"/>
    <property type="match status" value="1"/>
</dbReference>
<dbReference type="InterPro" id="IPR029063">
    <property type="entry name" value="SAM-dependent_MTases_sf"/>
</dbReference>
<dbReference type="GO" id="GO:0032259">
    <property type="term" value="P:methylation"/>
    <property type="evidence" value="ECO:0007669"/>
    <property type="project" value="UniProtKB-KW"/>
</dbReference>
<evidence type="ECO:0000259" key="1">
    <source>
        <dbReference type="Pfam" id="PF03848"/>
    </source>
</evidence>
<proteinExistence type="predicted"/>
<sequence length="202" mass="22465">MARLVSDLQHKWDRIYSQREAADPKPAAMLSQYSHLLPKQGRALDLACGVGGNTFFLAQRGLTVDAWDISPVAISQIDQRKGPADNIRTSVVNINDGVFAKNYYDIVTVSYFLDRQHIDDIITTLKPQGLLFYQTFTREKAQPGGPSNPDFLLKKGELLSLFSQLTPIIYHEEGLIGDASKGLRNEAILIAQKPAMLKPPLN</sequence>
<evidence type="ECO:0000313" key="3">
    <source>
        <dbReference type="Proteomes" id="UP000015380"/>
    </source>
</evidence>
<dbReference type="eggNOG" id="COG2230">
    <property type="taxonomic scope" value="Bacteria"/>
</dbReference>
<dbReference type="InterPro" id="IPR015985">
    <property type="entry name" value="TehB-like_dom"/>
</dbReference>
<gene>
    <name evidence="2" type="ORF">CYCME_0312</name>
</gene>
<dbReference type="AlphaFoldDB" id="S5T4Y6"/>
<organism evidence="2 3">
    <name type="scientific">Cycloclasticus zancles 78-ME</name>
    <dbReference type="NCBI Taxonomy" id="1198232"/>
    <lineage>
        <taxon>Bacteria</taxon>
        <taxon>Pseudomonadati</taxon>
        <taxon>Pseudomonadota</taxon>
        <taxon>Gammaproteobacteria</taxon>
        <taxon>Thiotrichales</taxon>
        <taxon>Piscirickettsiaceae</taxon>
        <taxon>Cycloclasticus</taxon>
    </lineage>
</organism>
<protein>
    <submittedName>
        <fullName evidence="2">SAM-dependent methyltransferase</fullName>
    </submittedName>
</protein>
<keyword evidence="2" id="KW-0808">Transferase</keyword>
<dbReference type="GO" id="GO:0008168">
    <property type="term" value="F:methyltransferase activity"/>
    <property type="evidence" value="ECO:0007669"/>
    <property type="project" value="UniProtKB-KW"/>
</dbReference>
<name>S5T4Y6_9GAMM</name>
<dbReference type="SUPFAM" id="SSF53335">
    <property type="entry name" value="S-adenosyl-L-methionine-dependent methyltransferases"/>
    <property type="match status" value="1"/>
</dbReference>
<accession>S5T4Y6</accession>
<dbReference type="EMBL" id="CP005996">
    <property type="protein sequence ID" value="AGS38654.1"/>
    <property type="molecule type" value="Genomic_DNA"/>
</dbReference>
<keyword evidence="3" id="KW-1185">Reference proteome</keyword>